<gene>
    <name evidence="8" type="ORF">MNOR_LOCUS15233</name>
</gene>
<sequence>RVLCEGLIQSNIWEECLKAKSTSINHNFRSIIQKYPNLAKDILDKCQIKAINEDETKSTYNFNYIDDNVPKFKINEGSRTMGGFFKSIIYGWSDINSSWRGIHPVTLMRKKPDLLHHPVITQWMHYKWKDYGLVIHYSYICFDFVAAFSIISIFYQIL</sequence>
<evidence type="ECO:0000256" key="5">
    <source>
        <dbReference type="ARBA" id="ARBA00023180"/>
    </source>
</evidence>
<proteinExistence type="predicted"/>
<keyword evidence="7" id="KW-1133">Transmembrane helix</keyword>
<feature type="transmembrane region" description="Helical" evidence="7">
    <location>
        <begin position="134"/>
        <end position="157"/>
    </location>
</feature>
<dbReference type="GO" id="GO:0034220">
    <property type="term" value="P:monoatomic ion transmembrane transport"/>
    <property type="evidence" value="ECO:0007669"/>
    <property type="project" value="UniProtKB-KW"/>
</dbReference>
<keyword evidence="5" id="KW-0325">Glycoprotein</keyword>
<keyword evidence="2" id="KW-0677">Repeat</keyword>
<keyword evidence="9" id="KW-1185">Reference proteome</keyword>
<evidence type="ECO:0000313" key="9">
    <source>
        <dbReference type="Proteomes" id="UP001497623"/>
    </source>
</evidence>
<evidence type="ECO:0000256" key="3">
    <source>
        <dbReference type="ARBA" id="ARBA00023043"/>
    </source>
</evidence>
<evidence type="ECO:0000256" key="4">
    <source>
        <dbReference type="ARBA" id="ARBA00023065"/>
    </source>
</evidence>
<keyword evidence="4" id="KW-0406">Ion transport</keyword>
<keyword evidence="3" id="KW-0040">ANK repeat</keyword>
<evidence type="ECO:0000313" key="8">
    <source>
        <dbReference type="EMBL" id="CAL4094777.1"/>
    </source>
</evidence>
<keyword evidence="7" id="KW-0472">Membrane</keyword>
<dbReference type="GO" id="GO:0022857">
    <property type="term" value="F:transmembrane transporter activity"/>
    <property type="evidence" value="ECO:0007669"/>
    <property type="project" value="TreeGrafter"/>
</dbReference>
<feature type="non-terminal residue" evidence="8">
    <location>
        <position position="158"/>
    </location>
</feature>
<reference evidence="8 9" key="1">
    <citation type="submission" date="2024-05" db="EMBL/GenBank/DDBJ databases">
        <authorList>
            <person name="Wallberg A."/>
        </authorList>
    </citation>
    <scope>NUCLEOTIDE SEQUENCE [LARGE SCALE GENOMIC DNA]</scope>
</reference>
<evidence type="ECO:0000256" key="1">
    <source>
        <dbReference type="ARBA" id="ARBA00022448"/>
    </source>
</evidence>
<keyword evidence="7" id="KW-0812">Transmembrane</keyword>
<keyword evidence="6" id="KW-0407">Ion channel</keyword>
<feature type="non-terminal residue" evidence="8">
    <location>
        <position position="1"/>
    </location>
</feature>
<dbReference type="AlphaFoldDB" id="A0AAV2QQV9"/>
<evidence type="ECO:0000256" key="2">
    <source>
        <dbReference type="ARBA" id="ARBA00022737"/>
    </source>
</evidence>
<dbReference type="EMBL" id="CAXKWB010009447">
    <property type="protein sequence ID" value="CAL4094777.1"/>
    <property type="molecule type" value="Genomic_DNA"/>
</dbReference>
<organism evidence="8 9">
    <name type="scientific">Meganyctiphanes norvegica</name>
    <name type="common">Northern krill</name>
    <name type="synonym">Thysanopoda norvegica</name>
    <dbReference type="NCBI Taxonomy" id="48144"/>
    <lineage>
        <taxon>Eukaryota</taxon>
        <taxon>Metazoa</taxon>
        <taxon>Ecdysozoa</taxon>
        <taxon>Arthropoda</taxon>
        <taxon>Crustacea</taxon>
        <taxon>Multicrustacea</taxon>
        <taxon>Malacostraca</taxon>
        <taxon>Eumalacostraca</taxon>
        <taxon>Eucarida</taxon>
        <taxon>Euphausiacea</taxon>
        <taxon>Euphausiidae</taxon>
        <taxon>Meganyctiphanes</taxon>
    </lineage>
</organism>
<dbReference type="PANTHER" id="PTHR47143">
    <property type="entry name" value="TRANSIENT RECEPTOR POTENTIAL CATION CHANNEL PROTEIN PAINLESS"/>
    <property type="match status" value="1"/>
</dbReference>
<comment type="caution">
    <text evidence="8">The sequence shown here is derived from an EMBL/GenBank/DDBJ whole genome shotgun (WGS) entry which is preliminary data.</text>
</comment>
<dbReference type="InterPro" id="IPR052076">
    <property type="entry name" value="TRP_cation_channel"/>
</dbReference>
<dbReference type="PANTHER" id="PTHR47143:SF1">
    <property type="entry name" value="ION_TRANS DOMAIN-CONTAINING PROTEIN"/>
    <property type="match status" value="1"/>
</dbReference>
<accession>A0AAV2QQV9</accession>
<evidence type="ECO:0000256" key="6">
    <source>
        <dbReference type="ARBA" id="ARBA00023303"/>
    </source>
</evidence>
<protein>
    <submittedName>
        <fullName evidence="8">Uncharacterized protein</fullName>
    </submittedName>
</protein>
<keyword evidence="1" id="KW-0813">Transport</keyword>
<name>A0AAV2QQV9_MEGNR</name>
<dbReference type="GO" id="GO:1902495">
    <property type="term" value="C:transmembrane transporter complex"/>
    <property type="evidence" value="ECO:0007669"/>
    <property type="project" value="TreeGrafter"/>
</dbReference>
<dbReference type="Proteomes" id="UP001497623">
    <property type="component" value="Unassembled WGS sequence"/>
</dbReference>
<evidence type="ECO:0000256" key="7">
    <source>
        <dbReference type="SAM" id="Phobius"/>
    </source>
</evidence>